<sequence>MPDHLRFEVPVARQPVTLNMKRTKLLPTATSTSDLTQPFLKDAAVYTDVNHLGSMIVRRNRGRQYSLQGSFVHDQAEWHLEPLSRVRRQADGNVSHRLLAEPPDEETISYVGDAIEDEEPEYSHKEIIFYAWDAINDDEPAVEILSLEARNYYRLLKLNKHKAGGTNVTHGSIPDEPEDLQKNGTVNRASVEHVVEMVFVADYADYQKSISDPNLSIGTRVTFLKILTRDSDDDFIEDLTSSGVFDGPAALSAFRTWYQEPANGIPNADHYMLFTGFDMQNYIGIAYLSRLCTASGVSITENRFNAWVAKTAAHEVGHRASKNDMVE</sequence>
<comment type="caution">
    <text evidence="1">The sequence shown here is derived from an EMBL/GenBank/DDBJ whole genome shotgun (WGS) entry which is preliminary data.</text>
</comment>
<proteinExistence type="predicted"/>
<evidence type="ECO:0008006" key="3">
    <source>
        <dbReference type="Google" id="ProtNLM"/>
    </source>
</evidence>
<gene>
    <name evidence="1" type="ORF">EGW08_006830</name>
</gene>
<dbReference type="GO" id="GO:0008237">
    <property type="term" value="F:metallopeptidase activity"/>
    <property type="evidence" value="ECO:0007669"/>
    <property type="project" value="InterPro"/>
</dbReference>
<keyword evidence="2" id="KW-1185">Reference proteome</keyword>
<dbReference type="SUPFAM" id="SSF55486">
    <property type="entry name" value="Metalloproteases ('zincins'), catalytic domain"/>
    <property type="match status" value="1"/>
</dbReference>
<dbReference type="OrthoDB" id="6150789at2759"/>
<dbReference type="Gene3D" id="3.40.390.10">
    <property type="entry name" value="Collagenase (Catalytic Domain)"/>
    <property type="match status" value="1"/>
</dbReference>
<evidence type="ECO:0000313" key="2">
    <source>
        <dbReference type="Proteomes" id="UP000271974"/>
    </source>
</evidence>
<dbReference type="Proteomes" id="UP000271974">
    <property type="component" value="Unassembled WGS sequence"/>
</dbReference>
<protein>
    <recommendedName>
        <fullName evidence="3">Peptidase M12B domain-containing protein</fullName>
    </recommendedName>
</protein>
<evidence type="ECO:0000313" key="1">
    <source>
        <dbReference type="EMBL" id="RUS85439.1"/>
    </source>
</evidence>
<dbReference type="EMBL" id="RQTK01000170">
    <property type="protein sequence ID" value="RUS85439.1"/>
    <property type="molecule type" value="Genomic_DNA"/>
</dbReference>
<dbReference type="Pfam" id="PF13688">
    <property type="entry name" value="Reprolysin_5"/>
    <property type="match status" value="1"/>
</dbReference>
<reference evidence="1 2" key="1">
    <citation type="submission" date="2019-01" db="EMBL/GenBank/DDBJ databases">
        <title>A draft genome assembly of the solar-powered sea slug Elysia chlorotica.</title>
        <authorList>
            <person name="Cai H."/>
            <person name="Li Q."/>
            <person name="Fang X."/>
            <person name="Li J."/>
            <person name="Curtis N.E."/>
            <person name="Altenburger A."/>
            <person name="Shibata T."/>
            <person name="Feng M."/>
            <person name="Maeda T."/>
            <person name="Schwartz J.A."/>
            <person name="Shigenobu S."/>
            <person name="Lundholm N."/>
            <person name="Nishiyama T."/>
            <person name="Yang H."/>
            <person name="Hasebe M."/>
            <person name="Li S."/>
            <person name="Pierce S.K."/>
            <person name="Wang J."/>
        </authorList>
    </citation>
    <scope>NUCLEOTIDE SEQUENCE [LARGE SCALE GENOMIC DNA]</scope>
    <source>
        <strain evidence="1">EC2010</strain>
        <tissue evidence="1">Whole organism of an adult</tissue>
    </source>
</reference>
<organism evidence="1 2">
    <name type="scientific">Elysia chlorotica</name>
    <name type="common">Eastern emerald elysia</name>
    <name type="synonym">Sea slug</name>
    <dbReference type="NCBI Taxonomy" id="188477"/>
    <lineage>
        <taxon>Eukaryota</taxon>
        <taxon>Metazoa</taxon>
        <taxon>Spiralia</taxon>
        <taxon>Lophotrochozoa</taxon>
        <taxon>Mollusca</taxon>
        <taxon>Gastropoda</taxon>
        <taxon>Heterobranchia</taxon>
        <taxon>Euthyneura</taxon>
        <taxon>Panpulmonata</taxon>
        <taxon>Sacoglossa</taxon>
        <taxon>Placobranchoidea</taxon>
        <taxon>Plakobranchidae</taxon>
        <taxon>Elysia</taxon>
    </lineage>
</organism>
<dbReference type="AlphaFoldDB" id="A0A433TV74"/>
<name>A0A433TV74_ELYCH</name>
<dbReference type="InterPro" id="IPR024079">
    <property type="entry name" value="MetalloPept_cat_dom_sf"/>
</dbReference>
<accession>A0A433TV74</accession>